<name>A0A8E2ETS9_9PEZI</name>
<organism evidence="2 3">
    <name type="scientific">Glonium stellatum</name>
    <dbReference type="NCBI Taxonomy" id="574774"/>
    <lineage>
        <taxon>Eukaryota</taxon>
        <taxon>Fungi</taxon>
        <taxon>Dikarya</taxon>
        <taxon>Ascomycota</taxon>
        <taxon>Pezizomycotina</taxon>
        <taxon>Dothideomycetes</taxon>
        <taxon>Pleosporomycetidae</taxon>
        <taxon>Gloniales</taxon>
        <taxon>Gloniaceae</taxon>
        <taxon>Glonium</taxon>
    </lineage>
</organism>
<evidence type="ECO:0000256" key="1">
    <source>
        <dbReference type="SAM" id="SignalP"/>
    </source>
</evidence>
<evidence type="ECO:0000313" key="2">
    <source>
        <dbReference type="EMBL" id="OCL04741.1"/>
    </source>
</evidence>
<dbReference type="OrthoDB" id="10608327at2759"/>
<feature type="signal peptide" evidence="1">
    <location>
        <begin position="1"/>
        <end position="28"/>
    </location>
</feature>
<reference evidence="2 3" key="1">
    <citation type="journal article" date="2016" name="Nat. Commun.">
        <title>Ectomycorrhizal ecology is imprinted in the genome of the dominant symbiotic fungus Cenococcum geophilum.</title>
        <authorList>
            <consortium name="DOE Joint Genome Institute"/>
            <person name="Peter M."/>
            <person name="Kohler A."/>
            <person name="Ohm R.A."/>
            <person name="Kuo A."/>
            <person name="Krutzmann J."/>
            <person name="Morin E."/>
            <person name="Arend M."/>
            <person name="Barry K.W."/>
            <person name="Binder M."/>
            <person name="Choi C."/>
            <person name="Clum A."/>
            <person name="Copeland A."/>
            <person name="Grisel N."/>
            <person name="Haridas S."/>
            <person name="Kipfer T."/>
            <person name="LaButti K."/>
            <person name="Lindquist E."/>
            <person name="Lipzen A."/>
            <person name="Maire R."/>
            <person name="Meier B."/>
            <person name="Mihaltcheva S."/>
            <person name="Molinier V."/>
            <person name="Murat C."/>
            <person name="Poggeler S."/>
            <person name="Quandt C.A."/>
            <person name="Sperisen C."/>
            <person name="Tritt A."/>
            <person name="Tisserant E."/>
            <person name="Crous P.W."/>
            <person name="Henrissat B."/>
            <person name="Nehls U."/>
            <person name="Egli S."/>
            <person name="Spatafora J.W."/>
            <person name="Grigoriev I.V."/>
            <person name="Martin F.M."/>
        </authorList>
    </citation>
    <scope>NUCLEOTIDE SEQUENCE [LARGE SCALE GENOMIC DNA]</scope>
    <source>
        <strain evidence="2 3">CBS 207.34</strain>
    </source>
</reference>
<keyword evidence="3" id="KW-1185">Reference proteome</keyword>
<proteinExistence type="predicted"/>
<gene>
    <name evidence="2" type="ORF">AOQ84DRAFT_367243</name>
</gene>
<dbReference type="Proteomes" id="UP000250140">
    <property type="component" value="Unassembled WGS sequence"/>
</dbReference>
<accession>A0A8E2ETS9</accession>
<evidence type="ECO:0000313" key="3">
    <source>
        <dbReference type="Proteomes" id="UP000250140"/>
    </source>
</evidence>
<protein>
    <submittedName>
        <fullName evidence="2">Uncharacterized protein</fullName>
    </submittedName>
</protein>
<sequence length="171" mass="18643">MPWEWRAAWSRFHVWDLLCLLGGAGSEGFKSCPWVQRGRTEIRREAFAAVLIFLDSILDESDWWAAPWRSRGHPGDPTGRESGLSATPPPEICVNDFGAAPRRAARGPFPLPSAGRFVLSLCLLIRDDSSQQSSRTPAAGSRLAAREENLSAAVGPHYASLAASRKSQGNT</sequence>
<keyword evidence="1" id="KW-0732">Signal</keyword>
<dbReference type="EMBL" id="KV750449">
    <property type="protein sequence ID" value="OCL04741.1"/>
    <property type="molecule type" value="Genomic_DNA"/>
</dbReference>
<dbReference type="AlphaFoldDB" id="A0A8E2ETS9"/>
<feature type="chain" id="PRO_5034584720" evidence="1">
    <location>
        <begin position="29"/>
        <end position="171"/>
    </location>
</feature>